<dbReference type="SMART" id="SM00357">
    <property type="entry name" value="CSP"/>
    <property type="match status" value="1"/>
</dbReference>
<evidence type="ECO:0000256" key="2">
    <source>
        <dbReference type="ARBA" id="ARBA00022490"/>
    </source>
</evidence>
<evidence type="ECO:0000256" key="7">
    <source>
        <dbReference type="RuleBase" id="RU000408"/>
    </source>
</evidence>
<dbReference type="RefSeq" id="WP_212330655.1">
    <property type="nucleotide sequence ID" value="NZ_JAGVRH010000001.1"/>
</dbReference>
<dbReference type="Gene3D" id="2.40.50.140">
    <property type="entry name" value="Nucleic acid-binding proteins"/>
    <property type="match status" value="1"/>
</dbReference>
<evidence type="ECO:0000256" key="4">
    <source>
        <dbReference type="ARBA" id="ARBA00023125"/>
    </source>
</evidence>
<reference evidence="9" key="1">
    <citation type="submission" date="2021-04" db="EMBL/GenBank/DDBJ databases">
        <title>Draft genome sequence of StrPh-CL8, a phytoplasma strain causing strawberry phyllody in Chile.</title>
        <authorList>
            <person name="Cui W."/>
            <person name="Zamorano A."/>
            <person name="Fiore N."/>
        </authorList>
    </citation>
    <scope>NUCLEOTIDE SEQUENCE [LARGE SCALE GENOMIC DNA]</scope>
    <source>
        <strain evidence="9">StrPh-Cl</strain>
    </source>
</reference>
<accession>A0ABS5K4I4</accession>
<comment type="caution">
    <text evidence="9">The sequence shown here is derived from an EMBL/GenBank/DDBJ whole genome shotgun (WGS) entry which is preliminary data.</text>
</comment>
<dbReference type="InterPro" id="IPR011129">
    <property type="entry name" value="CSD"/>
</dbReference>
<name>A0ABS5K4I4_9MOLU</name>
<keyword evidence="2" id="KW-0963">Cytoplasm</keyword>
<dbReference type="PROSITE" id="PS00352">
    <property type="entry name" value="CSD_1"/>
    <property type="match status" value="1"/>
</dbReference>
<dbReference type="InterPro" id="IPR012340">
    <property type="entry name" value="NA-bd_OB-fold"/>
</dbReference>
<evidence type="ECO:0000256" key="1">
    <source>
        <dbReference type="ARBA" id="ARBA00004496"/>
    </source>
</evidence>
<evidence type="ECO:0000259" key="8">
    <source>
        <dbReference type="PROSITE" id="PS51857"/>
    </source>
</evidence>
<keyword evidence="6" id="KW-0804">Transcription</keyword>
<dbReference type="PIRSF" id="PIRSF002599">
    <property type="entry name" value="Cold_shock_A"/>
    <property type="match status" value="1"/>
</dbReference>
<sequence>MQETKQQGTCRWFSKDKGYGFICSSDEKDIFVHYSSIQTEVYGRKVLNEGDKVEFSVKEGRQGGIQAVDVIVIQE</sequence>
<dbReference type="EMBL" id="JAGVRH010000001">
    <property type="protein sequence ID" value="MBS2126140.1"/>
    <property type="molecule type" value="Genomic_DNA"/>
</dbReference>
<keyword evidence="3" id="KW-0805">Transcription regulation</keyword>
<evidence type="ECO:0000313" key="9">
    <source>
        <dbReference type="EMBL" id="MBS2126140.1"/>
    </source>
</evidence>
<dbReference type="SUPFAM" id="SSF50249">
    <property type="entry name" value="Nucleic acid-binding proteins"/>
    <property type="match status" value="1"/>
</dbReference>
<organism evidence="9 10">
    <name type="scientific">'Fragaria x ananassa' phyllody phytoplasma</name>
    <dbReference type="NCBI Taxonomy" id="2358428"/>
    <lineage>
        <taxon>Bacteria</taxon>
        <taxon>Bacillati</taxon>
        <taxon>Mycoplasmatota</taxon>
        <taxon>Mollicutes</taxon>
        <taxon>Acholeplasmatales</taxon>
        <taxon>Acholeplasmataceae</taxon>
        <taxon>Candidatus Phytoplasma</taxon>
        <taxon>16SrXIII (Mexican periwinkle virescence group)</taxon>
    </lineage>
</organism>
<gene>
    <name evidence="9" type="ORF">J8J04_00145</name>
</gene>
<feature type="domain" description="CSD" evidence="8">
    <location>
        <begin position="5"/>
        <end position="72"/>
    </location>
</feature>
<dbReference type="PANTHER" id="PTHR46565">
    <property type="entry name" value="COLD SHOCK DOMAIN PROTEIN 2"/>
    <property type="match status" value="1"/>
</dbReference>
<dbReference type="PRINTS" id="PR00050">
    <property type="entry name" value="COLDSHOCK"/>
</dbReference>
<dbReference type="PANTHER" id="PTHR46565:SF20">
    <property type="entry name" value="COLD SHOCK DOMAIN-CONTAINING PROTEIN 4"/>
    <property type="match status" value="1"/>
</dbReference>
<evidence type="ECO:0000313" key="10">
    <source>
        <dbReference type="Proteomes" id="UP000811481"/>
    </source>
</evidence>
<dbReference type="InterPro" id="IPR019844">
    <property type="entry name" value="CSD_CS"/>
</dbReference>
<keyword evidence="4" id="KW-0238">DNA-binding</keyword>
<evidence type="ECO:0000256" key="5">
    <source>
        <dbReference type="ARBA" id="ARBA00023159"/>
    </source>
</evidence>
<dbReference type="Proteomes" id="UP000811481">
    <property type="component" value="Unassembled WGS sequence"/>
</dbReference>
<dbReference type="Pfam" id="PF00313">
    <property type="entry name" value="CSD"/>
    <property type="match status" value="1"/>
</dbReference>
<dbReference type="PROSITE" id="PS51857">
    <property type="entry name" value="CSD_2"/>
    <property type="match status" value="1"/>
</dbReference>
<dbReference type="InterPro" id="IPR012156">
    <property type="entry name" value="Cold_shock_CspA"/>
</dbReference>
<comment type="subcellular location">
    <subcellularLocation>
        <location evidence="1 7">Cytoplasm</location>
    </subcellularLocation>
</comment>
<evidence type="ECO:0000256" key="3">
    <source>
        <dbReference type="ARBA" id="ARBA00023015"/>
    </source>
</evidence>
<dbReference type="InterPro" id="IPR002059">
    <property type="entry name" value="CSP_DNA-bd"/>
</dbReference>
<keyword evidence="10" id="KW-1185">Reference proteome</keyword>
<evidence type="ECO:0000256" key="6">
    <source>
        <dbReference type="ARBA" id="ARBA00023163"/>
    </source>
</evidence>
<protein>
    <submittedName>
        <fullName evidence="9">Cold shock domain-containing protein</fullName>
    </submittedName>
</protein>
<proteinExistence type="predicted"/>
<keyword evidence="5" id="KW-0010">Activator</keyword>